<evidence type="ECO:0000313" key="1">
    <source>
        <dbReference type="EMBL" id="CAG6472969.1"/>
    </source>
</evidence>
<dbReference type="EMBL" id="HBUE01071797">
    <property type="protein sequence ID" value="CAG6472969.1"/>
    <property type="molecule type" value="Transcribed_RNA"/>
</dbReference>
<reference evidence="1" key="1">
    <citation type="submission" date="2021-05" db="EMBL/GenBank/DDBJ databases">
        <authorList>
            <person name="Alioto T."/>
            <person name="Alioto T."/>
            <person name="Gomez Garrido J."/>
        </authorList>
    </citation>
    <scope>NUCLEOTIDE SEQUENCE</scope>
</reference>
<proteinExistence type="predicted"/>
<organism evidence="1">
    <name type="scientific">Culex pipiens</name>
    <name type="common">House mosquito</name>
    <dbReference type="NCBI Taxonomy" id="7175"/>
    <lineage>
        <taxon>Eukaryota</taxon>
        <taxon>Metazoa</taxon>
        <taxon>Ecdysozoa</taxon>
        <taxon>Arthropoda</taxon>
        <taxon>Hexapoda</taxon>
        <taxon>Insecta</taxon>
        <taxon>Pterygota</taxon>
        <taxon>Neoptera</taxon>
        <taxon>Endopterygota</taxon>
        <taxon>Diptera</taxon>
        <taxon>Nematocera</taxon>
        <taxon>Culicoidea</taxon>
        <taxon>Culicidae</taxon>
        <taxon>Culicinae</taxon>
        <taxon>Culicini</taxon>
        <taxon>Culex</taxon>
        <taxon>Culex</taxon>
    </lineage>
</organism>
<dbReference type="AlphaFoldDB" id="A0A8D8BFD1"/>
<protein>
    <submittedName>
        <fullName evidence="1">(northern house mosquito) hypothetical protein</fullName>
    </submittedName>
</protein>
<accession>A0A8D8BFD1</accession>
<sequence length="110" mass="12053">MSRQKFSKCPPIAVDDEVYEIRQCLYSVPEEFFLKEEPVPDEQCLSVTLSTVSSGGVPAVPSYTRLEDLFDLGALSPEVIDKLCFTEMMLISAGGESAEESALLSVLDGR</sequence>
<name>A0A8D8BFD1_CULPI</name>